<evidence type="ECO:0000256" key="11">
    <source>
        <dbReference type="ARBA" id="ARBA00023015"/>
    </source>
</evidence>
<dbReference type="InterPro" id="IPR039977">
    <property type="entry name" value="Suv4-20/Set9"/>
</dbReference>
<feature type="compositionally biased region" description="Polar residues" evidence="18">
    <location>
        <begin position="1916"/>
        <end position="1943"/>
    </location>
</feature>
<dbReference type="EC" id="2.1.1.361" evidence="3"/>
<keyword evidence="10" id="KW-0156">Chromatin regulator</keyword>
<evidence type="ECO:0000256" key="16">
    <source>
        <dbReference type="ARBA" id="ARBA00048602"/>
    </source>
</evidence>
<dbReference type="InParanoid" id="A0A671Y883"/>
<dbReference type="Pfam" id="PF00856">
    <property type="entry name" value="SET"/>
    <property type="match status" value="1"/>
</dbReference>
<evidence type="ECO:0000256" key="6">
    <source>
        <dbReference type="ARBA" id="ARBA00022491"/>
    </source>
</evidence>
<evidence type="ECO:0000256" key="1">
    <source>
        <dbReference type="ARBA" id="ARBA00004123"/>
    </source>
</evidence>
<evidence type="ECO:0000256" key="8">
    <source>
        <dbReference type="ARBA" id="ARBA00022679"/>
    </source>
</evidence>
<feature type="region of interest" description="Disordered" evidence="18">
    <location>
        <begin position="1284"/>
        <end position="1312"/>
    </location>
</feature>
<feature type="compositionally biased region" description="Basic and acidic residues" evidence="18">
    <location>
        <begin position="959"/>
        <end position="988"/>
    </location>
</feature>
<dbReference type="PANTHER" id="PTHR12977">
    <property type="entry name" value="SUPPRESSOR OF VARIEGATION 4-20-RELATED"/>
    <property type="match status" value="1"/>
</dbReference>
<feature type="compositionally biased region" description="Polar residues" evidence="18">
    <location>
        <begin position="466"/>
        <end position="475"/>
    </location>
</feature>
<feature type="region of interest" description="Disordered" evidence="18">
    <location>
        <begin position="505"/>
        <end position="530"/>
    </location>
</feature>
<dbReference type="PANTHER" id="PTHR12977:SF4">
    <property type="entry name" value="HISTONE-LYSINE N-METHYLTRANSFERASE KMT5B"/>
    <property type="match status" value="1"/>
</dbReference>
<evidence type="ECO:0000256" key="9">
    <source>
        <dbReference type="ARBA" id="ARBA00022691"/>
    </source>
</evidence>
<feature type="compositionally biased region" description="Basic and acidic residues" evidence="18">
    <location>
        <begin position="1981"/>
        <end position="1997"/>
    </location>
</feature>
<dbReference type="GO" id="GO:0005694">
    <property type="term" value="C:chromosome"/>
    <property type="evidence" value="ECO:0007669"/>
    <property type="project" value="UniProtKB-SubCell"/>
</dbReference>
<feature type="region of interest" description="Disordered" evidence="18">
    <location>
        <begin position="695"/>
        <end position="739"/>
    </location>
</feature>
<feature type="region of interest" description="Disordered" evidence="18">
    <location>
        <begin position="919"/>
        <end position="1006"/>
    </location>
</feature>
<protein>
    <recommendedName>
        <fullName evidence="14">[histone H4]-N-methyl-L-lysine20 N-methyltransferase KMT5B</fullName>
        <ecNumber evidence="3">2.1.1.361</ecNumber>
        <ecNumber evidence="4">2.1.1.362</ecNumber>
    </recommendedName>
    <alternativeName>
        <fullName evidence="15">[histone H4]-lysine20 N-methyltransferase KMT5B</fullName>
    </alternativeName>
</protein>
<comment type="catalytic activity">
    <reaction evidence="17">
        <text>N(6)-methyl-L-lysyl(20)-[histone H4] + S-adenosyl-L-methionine = N(6),N(6)-dimethyl-L-lysyl(20)-[histone H4] + S-adenosyl-L-homocysteine + H(+)</text>
        <dbReference type="Rhea" id="RHEA:60348"/>
        <dbReference type="Rhea" id="RHEA-COMP:15555"/>
        <dbReference type="Rhea" id="RHEA-COMP:15556"/>
        <dbReference type="ChEBI" id="CHEBI:15378"/>
        <dbReference type="ChEBI" id="CHEBI:57856"/>
        <dbReference type="ChEBI" id="CHEBI:59789"/>
        <dbReference type="ChEBI" id="CHEBI:61929"/>
        <dbReference type="ChEBI" id="CHEBI:61976"/>
        <dbReference type="EC" id="2.1.1.362"/>
    </reaction>
    <physiologicalReaction direction="left-to-right" evidence="17">
        <dbReference type="Rhea" id="RHEA:60349"/>
    </physiologicalReaction>
</comment>
<feature type="compositionally biased region" description="Polar residues" evidence="18">
    <location>
        <begin position="1999"/>
        <end position="2030"/>
    </location>
</feature>
<comment type="subcellular location">
    <subcellularLocation>
        <location evidence="2">Chromosome</location>
    </subcellularLocation>
    <subcellularLocation>
        <location evidence="1">Nucleus</location>
    </subcellularLocation>
</comment>
<evidence type="ECO:0000256" key="5">
    <source>
        <dbReference type="ARBA" id="ARBA00022454"/>
    </source>
</evidence>
<evidence type="ECO:0000256" key="18">
    <source>
        <dbReference type="SAM" id="MobiDB-lite"/>
    </source>
</evidence>
<evidence type="ECO:0000256" key="2">
    <source>
        <dbReference type="ARBA" id="ARBA00004286"/>
    </source>
</evidence>
<keyword evidence="13" id="KW-0539">Nucleus</keyword>
<keyword evidence="11" id="KW-0805">Transcription regulation</keyword>
<feature type="compositionally biased region" description="Basic and acidic residues" evidence="18">
    <location>
        <begin position="824"/>
        <end position="836"/>
    </location>
</feature>
<keyword evidence="5" id="KW-0158">Chromosome</keyword>
<evidence type="ECO:0000256" key="7">
    <source>
        <dbReference type="ARBA" id="ARBA00022603"/>
    </source>
</evidence>
<feature type="region of interest" description="Disordered" evidence="18">
    <location>
        <begin position="1967"/>
        <end position="2046"/>
    </location>
</feature>
<feature type="region of interest" description="Disordered" evidence="18">
    <location>
        <begin position="1492"/>
        <end position="1514"/>
    </location>
</feature>
<feature type="compositionally biased region" description="Basic and acidic residues" evidence="18">
    <location>
        <begin position="547"/>
        <end position="575"/>
    </location>
</feature>
<name>A0A671Y883_SPAAU</name>
<reference evidence="20" key="1">
    <citation type="submission" date="2021-04" db="EMBL/GenBank/DDBJ databases">
        <authorList>
            <consortium name="Wellcome Sanger Institute Data Sharing"/>
        </authorList>
    </citation>
    <scope>NUCLEOTIDE SEQUENCE [LARGE SCALE GENOMIC DNA]</scope>
</reference>
<evidence type="ECO:0000313" key="21">
    <source>
        <dbReference type="Proteomes" id="UP000472265"/>
    </source>
</evidence>
<dbReference type="Proteomes" id="UP000472265">
    <property type="component" value="Chromosome 23"/>
</dbReference>
<dbReference type="GO" id="GO:0005634">
    <property type="term" value="C:nucleus"/>
    <property type="evidence" value="ECO:0007669"/>
    <property type="project" value="UniProtKB-SubCell"/>
</dbReference>
<evidence type="ECO:0000256" key="17">
    <source>
        <dbReference type="ARBA" id="ARBA00048710"/>
    </source>
</evidence>
<proteinExistence type="predicted"/>
<feature type="region of interest" description="Disordered" evidence="18">
    <location>
        <begin position="2127"/>
        <end position="2162"/>
    </location>
</feature>
<dbReference type="SMART" id="SM00317">
    <property type="entry name" value="SET"/>
    <property type="match status" value="1"/>
</dbReference>
<feature type="region of interest" description="Disordered" evidence="18">
    <location>
        <begin position="398"/>
        <end position="475"/>
    </location>
</feature>
<feature type="compositionally biased region" description="Polar residues" evidence="18">
    <location>
        <begin position="719"/>
        <end position="733"/>
    </location>
</feature>
<keyword evidence="7" id="KW-0489">Methyltransferase</keyword>
<dbReference type="PROSITE" id="PS50280">
    <property type="entry name" value="SET"/>
    <property type="match status" value="1"/>
</dbReference>
<feature type="region of interest" description="Disordered" evidence="18">
    <location>
        <begin position="1550"/>
        <end position="1569"/>
    </location>
</feature>
<dbReference type="InterPro" id="IPR041938">
    <property type="entry name" value="Hist-Lys_N-MTase_N"/>
</dbReference>
<organism evidence="20 21">
    <name type="scientific">Sparus aurata</name>
    <name type="common">Gilthead sea bream</name>
    <dbReference type="NCBI Taxonomy" id="8175"/>
    <lineage>
        <taxon>Eukaryota</taxon>
        <taxon>Metazoa</taxon>
        <taxon>Chordata</taxon>
        <taxon>Craniata</taxon>
        <taxon>Vertebrata</taxon>
        <taxon>Euteleostomi</taxon>
        <taxon>Actinopterygii</taxon>
        <taxon>Neopterygii</taxon>
        <taxon>Teleostei</taxon>
        <taxon>Neoteleostei</taxon>
        <taxon>Acanthomorphata</taxon>
        <taxon>Eupercaria</taxon>
        <taxon>Spariformes</taxon>
        <taxon>Sparidae</taxon>
        <taxon>Sparus</taxon>
    </lineage>
</organism>
<dbReference type="GO" id="GO:0140941">
    <property type="term" value="F:histone H4K20me methyltransferase activity"/>
    <property type="evidence" value="ECO:0007669"/>
    <property type="project" value="UniProtKB-EC"/>
</dbReference>
<keyword evidence="9" id="KW-0949">S-adenosyl-L-methionine</keyword>
<evidence type="ECO:0000256" key="3">
    <source>
        <dbReference type="ARBA" id="ARBA00012187"/>
    </source>
</evidence>
<dbReference type="SUPFAM" id="SSF82199">
    <property type="entry name" value="SET domain"/>
    <property type="match status" value="1"/>
</dbReference>
<feature type="region of interest" description="Disordered" evidence="18">
    <location>
        <begin position="547"/>
        <end position="581"/>
    </location>
</feature>
<dbReference type="GO" id="GO:0140944">
    <property type="term" value="F:histone H4K20 monomethyltransferase activity"/>
    <property type="evidence" value="ECO:0007669"/>
    <property type="project" value="UniProtKB-EC"/>
</dbReference>
<evidence type="ECO:0000256" key="12">
    <source>
        <dbReference type="ARBA" id="ARBA00023163"/>
    </source>
</evidence>
<dbReference type="InterPro" id="IPR046341">
    <property type="entry name" value="SET_dom_sf"/>
</dbReference>
<accession>A0A671Y883</accession>
<feature type="region of interest" description="Disordered" evidence="18">
    <location>
        <begin position="1912"/>
        <end position="1951"/>
    </location>
</feature>
<dbReference type="GeneTree" id="ENSGT00940000161700"/>
<dbReference type="InterPro" id="IPR001214">
    <property type="entry name" value="SET_dom"/>
</dbReference>
<evidence type="ECO:0000256" key="13">
    <source>
        <dbReference type="ARBA" id="ARBA00023242"/>
    </source>
</evidence>
<evidence type="ECO:0000256" key="14">
    <source>
        <dbReference type="ARBA" id="ARBA00031786"/>
    </source>
</evidence>
<feature type="domain" description="SET" evidence="19">
    <location>
        <begin position="110"/>
        <end position="219"/>
    </location>
</feature>
<evidence type="ECO:0000256" key="10">
    <source>
        <dbReference type="ARBA" id="ARBA00022853"/>
    </source>
</evidence>
<feature type="compositionally biased region" description="Polar residues" evidence="18">
    <location>
        <begin position="1756"/>
        <end position="1772"/>
    </location>
</feature>
<dbReference type="OrthoDB" id="6627536at2759"/>
<dbReference type="PROSITE" id="PS51570">
    <property type="entry name" value="SAM_MT43_SUVAR420_2"/>
    <property type="match status" value="1"/>
</dbReference>
<dbReference type="Gene3D" id="2.170.270.10">
    <property type="entry name" value="SET domain"/>
    <property type="match status" value="1"/>
</dbReference>
<dbReference type="EC" id="2.1.1.362" evidence="4"/>
<dbReference type="Gene3D" id="1.10.10.1700">
    <property type="entry name" value="Histone-lysine N-methyltransferase"/>
    <property type="match status" value="1"/>
</dbReference>
<keyword evidence="6" id="KW-0678">Repressor</keyword>
<evidence type="ECO:0000259" key="19">
    <source>
        <dbReference type="PROSITE" id="PS50280"/>
    </source>
</evidence>
<feature type="region of interest" description="Disordered" evidence="18">
    <location>
        <begin position="824"/>
        <end position="845"/>
    </location>
</feature>
<feature type="compositionally biased region" description="Basic and acidic residues" evidence="18">
    <location>
        <begin position="1284"/>
        <end position="1300"/>
    </location>
</feature>
<dbReference type="FunFam" id="1.10.10.1700:FF:000001">
    <property type="entry name" value="Histone-lysine N-methyltransferase"/>
    <property type="match status" value="1"/>
</dbReference>
<dbReference type="FunFam" id="2.170.270.10:FF:000006">
    <property type="entry name" value="Histone-lysine N-methyltransferase"/>
    <property type="match status" value="1"/>
</dbReference>
<keyword evidence="21" id="KW-1185">Reference proteome</keyword>
<keyword evidence="12" id="KW-0804">Transcription</keyword>
<evidence type="ECO:0000256" key="4">
    <source>
        <dbReference type="ARBA" id="ARBA00012188"/>
    </source>
</evidence>
<feature type="region of interest" description="Disordered" evidence="18">
    <location>
        <begin position="1752"/>
        <end position="1774"/>
    </location>
</feature>
<gene>
    <name evidence="20" type="primary">kmt5c</name>
</gene>
<dbReference type="Ensembl" id="ENSSAUT00010062680.1">
    <property type="protein sequence ID" value="ENSSAUP00010059754.1"/>
    <property type="gene ID" value="ENSSAUG00010024275.1"/>
</dbReference>
<keyword evidence="8" id="KW-0808">Transferase</keyword>
<sequence length="2182" mass="242075">MDGCTRMSVKELCETDDLATGLVLDPLLGFSTHKMNISPPPEIRRWGNLKETLLRFQRTHDFNATFEALTVGELAGDYFNALGSHRQELLRQHVYRYLSAFLLDSGIKIESCDRYSSETNGAKITSTRHWFAGERVEVLLGCIAELSPADSAVLRAGVNDFSVMYSTRKRCAQLWLGPAAFINHDCKPNCKFVPGEKNIACVEVIRPISPGEEITCYYGASFFGEGNEMCECCTCERNGEGHFKHRGKQPECEETKDPVGQKYRLRERYLRHHREKSHFPARPTIPGSHSGIFKAIPSRNSFTQQMRRNALKNRKFCQTKKWRREKHRLSGKPPLNSSTVKQWRTIPHLSQVTLKDLTIKVRRHSVEFLLNCKDPKSKERALLHQLEEVKLNGNELSELNSTGEENNESEVNLKPFTLNSSMSARQKSRPAARSAGLNGKSVKVVDKPAVPRRTSSRERNMVKTPITHQTGSSKTVNTTTVCQPVKIDNNCNALKHETIKKATAETNKKATAETNKKATAETNKKATAEMNKKATAEMNKKATAEMNKKATAETNKKATAETNKKATAEMNKKATAETNKMATADSKNNKCSTIESCVKDTTQNLAAGQTNKCSGVESSSTNTVQNRAAELSELKPTGASSLLEVCQSVTDRLQKAGDSGLISLKQYLTVSLTRLSVPQSIEAEKASQCKKGSVVLKGRSRQVHRPAPLRVQAERRVSRSQQKQGGSSETGTAEGNRGVREMFFKAVDKVNLRKRQASESVGDFSHREKGATDKVIEIQTLSEGKDDLQEEQQDMVKGKIEGQEEERNAAFKGVECKSNKALEESECKEMSSEKPRGQNNRQGARNEVKEACKEEGVVTQSEQKESCVIKQHACRHEEDIVIKQAKVLLSDILRKDKSLIDERLHADIVGRGFSTLASKEMQSTEEEEEKTEINGGRYQCSVQRRIMRRRKMRPRAAKTKSEGKQSTKGHLSKDDTAPAKTELSKDTSRPQSPQGHINPLATCFNPLPHQTQISEKATTNLHSDTTPQAHIQSNIPLKKRTFRSSVEIDSDQVLNSASDQAPKELTELNSSAELRQGLGTCSEDSSKVKRDVNSRVRRTEIQRLTPKRITTFNRVLRSRANDVPRGHLLRKVQKSKLGKKQDDIDNTETLECDKLPEDKQAEDTAEIREQCGRSASPDESQTDDEVESLIQQSVLEDTKPETDFKIRFKRRRGRVWEMQRAGLEDIALKIEKRDELVACDPFKAIMDSVSVLNMEMEAAQAHVHASRKSKNRLHRLKRRGERLCGSRHVSDGKSGKEPHIESGASETADDKVEMKEKLDGDLEDGVKLLAENIESHRNDGDVLSAVGQTAKIEDRLKTCCLFESGSQQKLQPEYDSNGLPLPVLKLRRKVEDIWEVDSKEELRQVEFKEEPDVKKEMKGHIFAKQTKGCLDFSKLKEECPSSLRVNSNSALLKAEPPPFSLSLSPLSLSSPLNDNKTEVISSAAHTVIERPEMNSGGRKPRHKMERQRKCGPVETPTTCLSHTLQQIDNSLSKLSEGLCSSQTLEKPTACSGASNSVIQPPSQSPPFTTADNMLSGEPSFTNCCDDILDFQCLNFEGYYQPQNILPSSPSDLCSLDPPTDPFSSPLSHSPADTWTTETPYLGPPSPGNNFTSEDLQFFPGLISSKSDSVPLECEAKDNSKDRNLPNPSFSFSALGNPDLAARDRIINKNPGMRLPREDLKSQPMSVVGKPRFFGATSSSVTLETPAALAQHPLNVKPSTSQSKAQPQSNLRTQGPFHRVSIPNKPQPFVSSQPNTVRVPQNCLAKPVPAPQMPNKLLSPQLFTVRTPNHPENSFKFHEKNSTVIHRVLKFQGGNPSQNLYSAPCRDTVAAGSPTITSRTLGPKHGDLEKKLGVSADSHHKGNITLQGFGKDVSHLVSPNNPSRSSPHFNKTHSSFPQSFSKSKMSSDKHESVDMTYRNHSVLQRPYFPTKMSDSYSSPQEKILRQDKSTMPTSDKHQPCYTQQDPFDFSFGSSLSPISQHNSPQVNHSTPPGTPAPANKSQSSASFPYGYQGPPYVLNFSGDHSLTLGLRDGAEGYSGLGSTNYTYHCLMEPSGTQGRLVLEPCGPQLSNPASFSLGGFSGLKGQDDHCRKDMQQQCQPGDHQGPPHYGPATTSHSMGPTKPKRVRLVVTDGTVDLDLQYSD</sequence>
<reference evidence="20" key="2">
    <citation type="submission" date="2025-08" db="UniProtKB">
        <authorList>
            <consortium name="Ensembl"/>
        </authorList>
    </citation>
    <scope>IDENTIFICATION</scope>
</reference>
<evidence type="ECO:0000313" key="20">
    <source>
        <dbReference type="Ensembl" id="ENSSAUP00010059754.1"/>
    </source>
</evidence>
<comment type="catalytic activity">
    <reaction evidence="16">
        <text>N(6),N(6)-dimethyl-L-lysyl(20)-[histone H4] + S-adenosyl-L-methionine = N(6),N(6),N(6)-trimethyl-L-lysyl(20)-[histone H4] + S-adenosyl-L-homocysteine + H(+)</text>
        <dbReference type="Rhea" id="RHEA:61992"/>
        <dbReference type="Rhea" id="RHEA-COMP:15556"/>
        <dbReference type="Rhea" id="RHEA-COMP:15998"/>
        <dbReference type="ChEBI" id="CHEBI:15378"/>
        <dbReference type="ChEBI" id="CHEBI:57856"/>
        <dbReference type="ChEBI" id="CHEBI:59789"/>
        <dbReference type="ChEBI" id="CHEBI:61961"/>
        <dbReference type="ChEBI" id="CHEBI:61976"/>
    </reaction>
    <physiologicalReaction direction="left-to-right" evidence="16">
        <dbReference type="Rhea" id="RHEA:61993"/>
    </physiologicalReaction>
</comment>
<dbReference type="InterPro" id="IPR025790">
    <property type="entry name" value="Suv4-20_animal"/>
</dbReference>
<feature type="compositionally biased region" description="Basic residues" evidence="18">
    <location>
        <begin position="945"/>
        <end position="958"/>
    </location>
</feature>
<dbReference type="OMA" id="DAYDFSY"/>
<reference evidence="20" key="3">
    <citation type="submission" date="2025-09" db="UniProtKB">
        <authorList>
            <consortium name="Ensembl"/>
        </authorList>
    </citation>
    <scope>IDENTIFICATION</scope>
</reference>
<evidence type="ECO:0000256" key="15">
    <source>
        <dbReference type="ARBA" id="ARBA00031835"/>
    </source>
</evidence>
<dbReference type="GO" id="GO:0032259">
    <property type="term" value="P:methylation"/>
    <property type="evidence" value="ECO:0007669"/>
    <property type="project" value="UniProtKB-KW"/>
</dbReference>